<evidence type="ECO:0000256" key="1">
    <source>
        <dbReference type="ARBA" id="ARBA00004370"/>
    </source>
</evidence>
<feature type="transmembrane region" description="Helical" evidence="8">
    <location>
        <begin position="565"/>
        <end position="583"/>
    </location>
</feature>
<feature type="transmembrane region" description="Helical" evidence="8">
    <location>
        <begin position="315"/>
        <end position="342"/>
    </location>
</feature>
<keyword evidence="4" id="KW-0249">Electron transport</keyword>
<evidence type="ECO:0000313" key="11">
    <source>
        <dbReference type="Proteomes" id="UP001230188"/>
    </source>
</evidence>
<dbReference type="InterPro" id="IPR006593">
    <property type="entry name" value="Cyt_b561/ferric_Rdtase_TM"/>
</dbReference>
<dbReference type="InterPro" id="IPR036259">
    <property type="entry name" value="MFS_trans_sf"/>
</dbReference>
<organism evidence="10 11">
    <name type="scientific">Chrysophaeum taylorii</name>
    <dbReference type="NCBI Taxonomy" id="2483200"/>
    <lineage>
        <taxon>Eukaryota</taxon>
        <taxon>Sar</taxon>
        <taxon>Stramenopiles</taxon>
        <taxon>Ochrophyta</taxon>
        <taxon>Pelagophyceae</taxon>
        <taxon>Pelagomonadales</taxon>
        <taxon>Pelagomonadaceae</taxon>
        <taxon>Chrysophaeum</taxon>
    </lineage>
</organism>
<feature type="transmembrane region" description="Helical" evidence="8">
    <location>
        <begin position="252"/>
        <end position="270"/>
    </location>
</feature>
<evidence type="ECO:0000313" key="10">
    <source>
        <dbReference type="EMBL" id="KAJ8605562.1"/>
    </source>
</evidence>
<evidence type="ECO:0000256" key="4">
    <source>
        <dbReference type="ARBA" id="ARBA00022982"/>
    </source>
</evidence>
<comment type="subcellular location">
    <subcellularLocation>
        <location evidence="1">Membrane</location>
    </subcellularLocation>
</comment>
<keyword evidence="5 8" id="KW-1133">Transmembrane helix</keyword>
<evidence type="ECO:0000256" key="3">
    <source>
        <dbReference type="ARBA" id="ARBA00022692"/>
    </source>
</evidence>
<evidence type="ECO:0000256" key="2">
    <source>
        <dbReference type="ARBA" id="ARBA00022448"/>
    </source>
</evidence>
<reference evidence="10" key="1">
    <citation type="submission" date="2023-01" db="EMBL/GenBank/DDBJ databases">
        <title>Metagenome sequencing of chrysophaentin producing Chrysophaeum taylorii.</title>
        <authorList>
            <person name="Davison J."/>
            <person name="Bewley C."/>
        </authorList>
    </citation>
    <scope>NUCLEOTIDE SEQUENCE</scope>
    <source>
        <strain evidence="10">NIES-1699</strain>
    </source>
</reference>
<dbReference type="Pfam" id="PF03188">
    <property type="entry name" value="Cytochrom_B561"/>
    <property type="match status" value="1"/>
</dbReference>
<dbReference type="Gene3D" id="1.20.120.1770">
    <property type="match status" value="1"/>
</dbReference>
<keyword evidence="2" id="KW-0813">Transport</keyword>
<sequence>MKGEAKPLLGNGGGGGDVPSVVLIFTCWVCTGIMANFTVVMPLTIYFTGGNLLRVAGIVSAYAIGAILSLFFWSTYNAHAIRPAYLTHATVMFAGNLLFAFADIGELTWISYVARFVIGLEGGCMYNANLALVSRSSPSRRLKYLCYYQSFVGVGLVLGPAISAFCVAFATTMGSLGDRMMYVGLVMAFWGLTLLVCLLIFMPHDEPVKLLPADTPEKTTAGSAFYALAGNFWRIFQRLAWEVGAVLILAEYFHWGGVAAGFALSFFGAAQGVVQYAYSGSGRDPATDLKLFDTLELLGICAMFSKTAATGDWRVFFNVTFLMGAIVFYVSSCMTSAPFNALVLGRHVDYERTLLMSQYGIFLAFLCAPFAARGAFLLDVASPSTIAGVLLCGWACQTLVNHSLLADLDARLCAGIGLATALLMVWLCFDRAVGGTGWTSVFTYHPIFMTWSFFGCMTPGQYVYKNKFLAFFDGDERADRRKSHALWMALAALFALVGYGCIFAAHYQNGESQIGVGEEWSRTLHVAIGYPLLVWFCVQVTVGAIKARTTSTPAFKWHGASGKYLLLAGYVNSALGFWLHMNYSRQGPWRLPTKLALTACSIALFGFRALDFDDDDAPPPSRQQEEEQPLRKDIL</sequence>
<feature type="transmembrane region" description="Helical" evidence="8">
    <location>
        <begin position="20"/>
        <end position="40"/>
    </location>
</feature>
<feature type="domain" description="Cytochrome b561" evidence="9">
    <location>
        <begin position="444"/>
        <end position="577"/>
    </location>
</feature>
<dbReference type="GO" id="GO:0016020">
    <property type="term" value="C:membrane"/>
    <property type="evidence" value="ECO:0007669"/>
    <property type="project" value="UniProtKB-SubCell"/>
</dbReference>
<protein>
    <recommendedName>
        <fullName evidence="9">Cytochrome b561 domain-containing protein</fullName>
    </recommendedName>
</protein>
<feature type="transmembrane region" description="Helical" evidence="8">
    <location>
        <begin position="148"/>
        <end position="170"/>
    </location>
</feature>
<feature type="transmembrane region" description="Helical" evidence="8">
    <location>
        <begin position="52"/>
        <end position="73"/>
    </location>
</feature>
<dbReference type="EMBL" id="JAQMWT010000314">
    <property type="protein sequence ID" value="KAJ8605562.1"/>
    <property type="molecule type" value="Genomic_DNA"/>
</dbReference>
<feature type="transmembrane region" description="Helical" evidence="8">
    <location>
        <begin position="527"/>
        <end position="545"/>
    </location>
</feature>
<dbReference type="Gene3D" id="1.20.1250.20">
    <property type="entry name" value="MFS general substrate transporter like domains"/>
    <property type="match status" value="1"/>
</dbReference>
<evidence type="ECO:0000256" key="6">
    <source>
        <dbReference type="ARBA" id="ARBA00023136"/>
    </source>
</evidence>
<dbReference type="Proteomes" id="UP001230188">
    <property type="component" value="Unassembled WGS sequence"/>
</dbReference>
<feature type="compositionally biased region" description="Basic and acidic residues" evidence="7">
    <location>
        <begin position="623"/>
        <end position="635"/>
    </location>
</feature>
<feature type="transmembrane region" description="Helical" evidence="8">
    <location>
        <begin position="354"/>
        <end position="374"/>
    </location>
</feature>
<comment type="caution">
    <text evidence="10">The sequence shown here is derived from an EMBL/GenBank/DDBJ whole genome shotgun (WGS) entry which is preliminary data.</text>
</comment>
<dbReference type="AlphaFoldDB" id="A0AAD7XN87"/>
<feature type="transmembrane region" description="Helical" evidence="8">
    <location>
        <begin position="441"/>
        <end position="464"/>
    </location>
</feature>
<gene>
    <name evidence="10" type="ORF">CTAYLR_000140</name>
</gene>
<proteinExistence type="predicted"/>
<evidence type="ECO:0000256" key="5">
    <source>
        <dbReference type="ARBA" id="ARBA00022989"/>
    </source>
</evidence>
<evidence type="ECO:0000256" key="8">
    <source>
        <dbReference type="SAM" id="Phobius"/>
    </source>
</evidence>
<name>A0AAD7XN87_9STRA</name>
<feature type="region of interest" description="Disordered" evidence="7">
    <location>
        <begin position="616"/>
        <end position="635"/>
    </location>
</feature>
<dbReference type="SUPFAM" id="SSF103473">
    <property type="entry name" value="MFS general substrate transporter"/>
    <property type="match status" value="1"/>
</dbReference>
<dbReference type="SMART" id="SM00665">
    <property type="entry name" value="B561"/>
    <property type="match status" value="1"/>
</dbReference>
<evidence type="ECO:0000256" key="7">
    <source>
        <dbReference type="SAM" id="MobiDB-lite"/>
    </source>
</evidence>
<feature type="transmembrane region" description="Helical" evidence="8">
    <location>
        <begin position="380"/>
        <end position="400"/>
    </location>
</feature>
<keyword evidence="6 8" id="KW-0472">Membrane</keyword>
<feature type="transmembrane region" description="Helical" evidence="8">
    <location>
        <begin position="485"/>
        <end position="507"/>
    </location>
</feature>
<feature type="transmembrane region" description="Helical" evidence="8">
    <location>
        <begin position="182"/>
        <end position="202"/>
    </location>
</feature>
<feature type="transmembrane region" description="Helical" evidence="8">
    <location>
        <begin position="412"/>
        <end position="429"/>
    </location>
</feature>
<accession>A0AAD7XN87</accession>
<evidence type="ECO:0000259" key="9">
    <source>
        <dbReference type="SMART" id="SM00665"/>
    </source>
</evidence>
<keyword evidence="11" id="KW-1185">Reference proteome</keyword>
<keyword evidence="3 8" id="KW-0812">Transmembrane</keyword>